<evidence type="ECO:0000256" key="2">
    <source>
        <dbReference type="ARBA" id="ARBA00022598"/>
    </source>
</evidence>
<evidence type="ECO:0000256" key="5">
    <source>
        <dbReference type="ARBA" id="ARBA00022755"/>
    </source>
</evidence>
<reference evidence="12 13" key="1">
    <citation type="submission" date="2017-09" db="EMBL/GenBank/DDBJ databases">
        <title>Depth-based differentiation of microbial function through sediment-hosted aquifers and enrichment of novel symbionts in the deep terrestrial subsurface.</title>
        <authorList>
            <person name="Probst A.J."/>
            <person name="Ladd B."/>
            <person name="Jarett J.K."/>
            <person name="Geller-Mcgrath D.E."/>
            <person name="Sieber C.M."/>
            <person name="Emerson J.B."/>
            <person name="Anantharaman K."/>
            <person name="Thomas B.C."/>
            <person name="Malmstrom R."/>
            <person name="Stieglmeier M."/>
            <person name="Klingl A."/>
            <person name="Woyke T."/>
            <person name="Ryan C.M."/>
            <person name="Banfield J.F."/>
        </authorList>
    </citation>
    <scope>NUCLEOTIDE SEQUENCE [LARGE SCALE GENOMIC DNA]</scope>
    <source>
        <strain evidence="12">CG23_combo_of_CG06-09_8_20_14_all_40_23</strain>
    </source>
</reference>
<dbReference type="InterPro" id="IPR010918">
    <property type="entry name" value="PurM-like_C_dom"/>
</dbReference>
<dbReference type="InterPro" id="IPR016188">
    <property type="entry name" value="PurM-like_N"/>
</dbReference>
<evidence type="ECO:0000256" key="8">
    <source>
        <dbReference type="HAMAP-Rule" id="MF_00420"/>
    </source>
</evidence>
<feature type="binding site" evidence="8">
    <location>
        <position position="112"/>
    </location>
    <ligand>
        <name>Mg(2+)</name>
        <dbReference type="ChEBI" id="CHEBI:18420"/>
        <label>2</label>
    </ligand>
</feature>
<name>A0A2H0A8F2_9BACT</name>
<keyword evidence="2 8" id="KW-0436">Ligase</keyword>
<dbReference type="UniPathway" id="UPA00074">
    <property type="reaction ID" value="UER00128"/>
</dbReference>
<dbReference type="InterPro" id="IPR036921">
    <property type="entry name" value="PurM-like_N_sf"/>
</dbReference>
<evidence type="ECO:0000259" key="11">
    <source>
        <dbReference type="Pfam" id="PF18072"/>
    </source>
</evidence>
<dbReference type="HAMAP" id="MF_00420">
    <property type="entry name" value="PurL_2"/>
    <property type="match status" value="1"/>
</dbReference>
<feature type="active site" description="Proton acceptor" evidence="8">
    <location>
        <position position="90"/>
    </location>
</feature>
<dbReference type="PANTHER" id="PTHR43555:SF1">
    <property type="entry name" value="PHOSPHORIBOSYLFORMYLGLYCINAMIDINE SYNTHASE SUBUNIT PURL"/>
    <property type="match status" value="1"/>
</dbReference>
<feature type="domain" description="PurM-like N-terminal" evidence="9">
    <location>
        <begin position="69"/>
        <end position="184"/>
    </location>
</feature>
<evidence type="ECO:0000256" key="7">
    <source>
        <dbReference type="ARBA" id="ARBA00022842"/>
    </source>
</evidence>
<dbReference type="Proteomes" id="UP000231067">
    <property type="component" value="Unassembled WGS sequence"/>
</dbReference>
<dbReference type="PANTHER" id="PTHR43555">
    <property type="entry name" value="PHOSPHORIBOSYLFORMYLGLYCINAMIDINE SYNTHASE SUBUNIT PURL"/>
    <property type="match status" value="1"/>
</dbReference>
<dbReference type="AlphaFoldDB" id="A0A2H0A8F2"/>
<dbReference type="GO" id="GO:0000287">
    <property type="term" value="F:magnesium ion binding"/>
    <property type="evidence" value="ECO:0007669"/>
    <property type="project" value="UniProtKB-UniRule"/>
</dbReference>
<dbReference type="CDD" id="cd02204">
    <property type="entry name" value="PurL_repeat2"/>
    <property type="match status" value="1"/>
</dbReference>
<keyword evidence="1 8" id="KW-0963">Cytoplasm</keyword>
<comment type="pathway">
    <text evidence="8">Purine metabolism; IMP biosynthesis via de novo pathway; 5-amino-1-(5-phospho-D-ribosyl)imidazole from N(2)-formyl-N(1)-(5-phospho-D-ribosyl)glycinamide: step 1/2.</text>
</comment>
<keyword evidence="5 8" id="KW-0658">Purine biosynthesis</keyword>
<feature type="binding site" evidence="8">
    <location>
        <position position="492"/>
    </location>
    <ligand>
        <name>ATP</name>
        <dbReference type="ChEBI" id="CHEBI:30616"/>
    </ligand>
</feature>
<feature type="binding site" evidence="8">
    <location>
        <position position="530"/>
    </location>
    <ligand>
        <name>Mg(2+)</name>
        <dbReference type="ChEBI" id="CHEBI:18420"/>
        <label>1</label>
    </ligand>
</feature>
<dbReference type="Gene3D" id="3.90.650.10">
    <property type="entry name" value="PurM-like C-terminal domain"/>
    <property type="match status" value="2"/>
</dbReference>
<evidence type="ECO:0000259" key="9">
    <source>
        <dbReference type="Pfam" id="PF00586"/>
    </source>
</evidence>
<feature type="binding site" evidence="8">
    <location>
        <begin position="307"/>
        <end position="309"/>
    </location>
    <ligand>
        <name>substrate</name>
    </ligand>
</feature>
<feature type="domain" description="PurM-like C-terminal" evidence="10">
    <location>
        <begin position="568"/>
        <end position="703"/>
    </location>
</feature>
<feature type="binding site" evidence="8">
    <location>
        <position position="47"/>
    </location>
    <ligand>
        <name>ATP</name>
        <dbReference type="ChEBI" id="CHEBI:30616"/>
    </ligand>
</feature>
<feature type="binding site" evidence="8">
    <location>
        <position position="235"/>
    </location>
    <ligand>
        <name>substrate</name>
    </ligand>
</feature>
<evidence type="ECO:0000256" key="6">
    <source>
        <dbReference type="ARBA" id="ARBA00022840"/>
    </source>
</evidence>
<comment type="subcellular location">
    <subcellularLocation>
        <location evidence="8">Cytoplasm</location>
    </subcellularLocation>
</comment>
<feature type="domain" description="Phosphoribosylformylglycinamidine synthase linker" evidence="11">
    <location>
        <begin position="9"/>
        <end position="48"/>
    </location>
</feature>
<dbReference type="GO" id="GO:0004642">
    <property type="term" value="F:phosphoribosylformylglycinamidine synthase activity"/>
    <property type="evidence" value="ECO:0007669"/>
    <property type="project" value="UniProtKB-UniRule"/>
</dbReference>
<comment type="caution">
    <text evidence="8">Lacks conserved residue(s) required for the propagation of feature annotation.</text>
</comment>
<feature type="binding site" evidence="8">
    <location>
        <position position="532"/>
    </location>
    <ligand>
        <name>substrate</name>
    </ligand>
</feature>
<feature type="binding site" evidence="8">
    <location>
        <position position="529"/>
    </location>
    <ligand>
        <name>ATP</name>
        <dbReference type="ChEBI" id="CHEBI:30616"/>
    </ligand>
</feature>
<feature type="domain" description="PurM-like N-terminal" evidence="9">
    <location>
        <begin position="436"/>
        <end position="554"/>
    </location>
</feature>
<feature type="binding site" evidence="8">
    <location>
        <position position="86"/>
    </location>
    <ligand>
        <name>ATP</name>
        <dbReference type="ChEBI" id="CHEBI:30616"/>
    </ligand>
</feature>
<feature type="active site" evidence="8">
    <location>
        <position position="44"/>
    </location>
</feature>
<keyword evidence="7 8" id="KW-0460">Magnesium</keyword>
<keyword evidence="6 8" id="KW-0067">ATP-binding</keyword>
<dbReference type="Pfam" id="PF00586">
    <property type="entry name" value="AIRS"/>
    <property type="match status" value="2"/>
</dbReference>
<feature type="domain" description="PurM-like C-terminal" evidence="10">
    <location>
        <begin position="197"/>
        <end position="350"/>
    </location>
</feature>
<dbReference type="NCBIfam" id="NF002290">
    <property type="entry name" value="PRK01213.1"/>
    <property type="match status" value="1"/>
</dbReference>
<feature type="binding site" evidence="8">
    <location>
        <position position="111"/>
    </location>
    <ligand>
        <name>substrate</name>
    </ligand>
</feature>
<evidence type="ECO:0000313" key="13">
    <source>
        <dbReference type="Proteomes" id="UP000231067"/>
    </source>
</evidence>
<proteinExistence type="inferred from homology"/>
<comment type="similarity">
    <text evidence="8">Belongs to the FGAMS family.</text>
</comment>
<dbReference type="Pfam" id="PF18072">
    <property type="entry name" value="FGAR-AT_linker"/>
    <property type="match status" value="1"/>
</dbReference>
<dbReference type="SUPFAM" id="SSF55326">
    <property type="entry name" value="PurM N-terminal domain-like"/>
    <property type="match status" value="2"/>
</dbReference>
<organism evidence="12 13">
    <name type="scientific">Candidatus Desantisbacteria bacterium CG23_combo_of_CG06-09_8_20_14_all_40_23</name>
    <dbReference type="NCBI Taxonomy" id="1974550"/>
    <lineage>
        <taxon>Bacteria</taxon>
        <taxon>Candidatus Desantisiibacteriota</taxon>
    </lineage>
</organism>
<evidence type="ECO:0000313" key="12">
    <source>
        <dbReference type="EMBL" id="PIP41714.1"/>
    </source>
</evidence>
<evidence type="ECO:0000256" key="4">
    <source>
        <dbReference type="ARBA" id="ARBA00022741"/>
    </source>
</evidence>
<dbReference type="NCBIfam" id="TIGR01736">
    <property type="entry name" value="FGAM_synth_II"/>
    <property type="match status" value="1"/>
</dbReference>
<evidence type="ECO:0000256" key="3">
    <source>
        <dbReference type="ARBA" id="ARBA00022723"/>
    </source>
</evidence>
<dbReference type="EC" id="6.3.5.3" evidence="8"/>
<dbReference type="InterPro" id="IPR010074">
    <property type="entry name" value="PRibForGlyAmidine_synth_PurL"/>
</dbReference>
<dbReference type="GO" id="GO:0006189">
    <property type="term" value="P:'de novo' IMP biosynthetic process"/>
    <property type="evidence" value="ECO:0007669"/>
    <property type="project" value="UniProtKB-UniRule"/>
</dbReference>
<dbReference type="CDD" id="cd02203">
    <property type="entry name" value="PurL_repeat1"/>
    <property type="match status" value="1"/>
</dbReference>
<dbReference type="GO" id="GO:0005524">
    <property type="term" value="F:ATP binding"/>
    <property type="evidence" value="ECO:0007669"/>
    <property type="project" value="UniProtKB-UniRule"/>
</dbReference>
<dbReference type="PIRSF" id="PIRSF001587">
    <property type="entry name" value="FGAM_synthase_II"/>
    <property type="match status" value="1"/>
</dbReference>
<dbReference type="Gene3D" id="3.30.1330.10">
    <property type="entry name" value="PurM-like, N-terminal domain"/>
    <property type="match status" value="2"/>
</dbReference>
<comment type="catalytic activity">
    <reaction evidence="8">
        <text>N(2)-formyl-N(1)-(5-phospho-beta-D-ribosyl)glycinamide + L-glutamine + ATP + H2O = 2-formamido-N(1)-(5-O-phospho-beta-D-ribosyl)acetamidine + L-glutamate + ADP + phosphate + H(+)</text>
        <dbReference type="Rhea" id="RHEA:17129"/>
        <dbReference type="ChEBI" id="CHEBI:15377"/>
        <dbReference type="ChEBI" id="CHEBI:15378"/>
        <dbReference type="ChEBI" id="CHEBI:29985"/>
        <dbReference type="ChEBI" id="CHEBI:30616"/>
        <dbReference type="ChEBI" id="CHEBI:43474"/>
        <dbReference type="ChEBI" id="CHEBI:58359"/>
        <dbReference type="ChEBI" id="CHEBI:147286"/>
        <dbReference type="ChEBI" id="CHEBI:147287"/>
        <dbReference type="ChEBI" id="CHEBI:456216"/>
        <dbReference type="EC" id="6.3.5.3"/>
    </reaction>
</comment>
<dbReference type="InterPro" id="IPR041609">
    <property type="entry name" value="PurL_linker"/>
</dbReference>
<evidence type="ECO:0000256" key="1">
    <source>
        <dbReference type="ARBA" id="ARBA00022490"/>
    </source>
</evidence>
<comment type="caution">
    <text evidence="12">The sequence shown here is derived from an EMBL/GenBank/DDBJ whole genome shotgun (WGS) entry which is preliminary data.</text>
</comment>
<feature type="binding site" evidence="8">
    <location>
        <position position="263"/>
    </location>
    <ligand>
        <name>Mg(2+)</name>
        <dbReference type="ChEBI" id="CHEBI:18420"/>
        <label>2</label>
    </ligand>
</feature>
<protein>
    <recommendedName>
        <fullName evidence="8">Phosphoribosylformylglycinamidine synthase subunit PurL</fullName>
        <shortName evidence="8">FGAM synthase</shortName>
        <ecNumber evidence="8">6.3.5.3</ecNumber>
    </recommendedName>
    <alternativeName>
        <fullName evidence="8">Formylglycinamide ribonucleotide amidotransferase subunit II</fullName>
        <shortName evidence="8">FGAR amidotransferase II</shortName>
        <shortName evidence="8">FGAR-AT II</shortName>
    </alternativeName>
    <alternativeName>
        <fullName evidence="8">Glutamine amidotransferase PurL</fullName>
    </alternativeName>
    <alternativeName>
        <fullName evidence="8">Phosphoribosylformylglycinamidine synthase subunit II</fullName>
    </alternativeName>
</protein>
<keyword evidence="3 8" id="KW-0479">Metal-binding</keyword>
<feature type="binding site" evidence="8">
    <location>
        <begin position="89"/>
        <end position="92"/>
    </location>
    <ligand>
        <name>substrate</name>
    </ligand>
</feature>
<dbReference type="GO" id="GO:0005737">
    <property type="term" value="C:cytoplasm"/>
    <property type="evidence" value="ECO:0007669"/>
    <property type="project" value="UniProtKB-SubCell"/>
</dbReference>
<comment type="subunit">
    <text evidence="8">Monomer. Part of the FGAM synthase complex composed of 1 PurL, 1 PurQ and 2 PurS subunits.</text>
</comment>
<feature type="binding site" evidence="8">
    <location>
        <position position="88"/>
    </location>
    <ligand>
        <name>Mg(2+)</name>
        <dbReference type="ChEBI" id="CHEBI:18420"/>
        <label>1</label>
    </ligand>
</feature>
<dbReference type="SUPFAM" id="SSF56042">
    <property type="entry name" value="PurM C-terminal domain-like"/>
    <property type="match status" value="2"/>
</dbReference>
<gene>
    <name evidence="8" type="primary">purL</name>
    <name evidence="12" type="ORF">COX18_02565</name>
</gene>
<dbReference type="FunFam" id="3.30.1330.10:FF:000004">
    <property type="entry name" value="Phosphoribosylformylglycinamidine synthase subunit PurL"/>
    <property type="match status" value="1"/>
</dbReference>
<dbReference type="InterPro" id="IPR036676">
    <property type="entry name" value="PurM-like_C_sf"/>
</dbReference>
<dbReference type="EMBL" id="PCSH01000045">
    <property type="protein sequence ID" value="PIP41714.1"/>
    <property type="molecule type" value="Genomic_DNA"/>
</dbReference>
<evidence type="ECO:0000259" key="10">
    <source>
        <dbReference type="Pfam" id="PF02769"/>
    </source>
</evidence>
<dbReference type="Pfam" id="PF02769">
    <property type="entry name" value="AIRS_C"/>
    <property type="match status" value="2"/>
</dbReference>
<sequence>MEITKQLIAEHGLNEKEYEKILNILKRTPTLTELGIFSVMWSEHCSYKSSRSTLSMLPTKSEKVLVGPGENAGVMDIGDGIWIAFKIESHNHPSAVEPYQGAATGVGGILRDIFTMGARPIAILDSLRFGEMDSAQNKRLLRGVVSGIAGYGNCMGIPTIGGEVCLEPAYERNPLVNVMSLGVITNGTITKGAAYGEGNPIIYIGSATGKDGIKGASFASRELTESSYEDRPAVQVGDPFMEKLLLEACLELVQEDYLLGMQDMGAAGLTCSTCEMAARGAVGMEIDLSLVPRRAKDMSAYELMLSESQERMLICVKKGYEDEVEKIFKKWDLHSVVIGYVTNDGLLRVRDGETIVAEIPAKTLADDAPLYHHPEKEPEYLKEMRTEINPVPTTTLTFNEILLSLLASPAIASKAWIYEQYDHMVRTNTLICPGKGDAGVVRLKGTKKAIAMSTDGNGRYCYLDPYAGGMLAVAEAARNVVCVGATPLAITNCLNFGSPMDPEVMWQFRRVVEGITAACQALGVPVTGGNVSFYNESEDGPIYPTPVIGMVGIIQDASVVTDMGFKDEGDVVVLLGLSQDEIGGSEYLKVIHRTVKGSPPVIDIKMEVRVQQAVLRAFEAGLIKSAHDCAEGGLAVTLAECCLQGKIGARIESKLSIPITSLLFGESQSRIVVSVAKDNLSQLMQIIMQADIPYEVLGVVEGEALIINDLIRLSLEEMEANYQWQN</sequence>
<keyword evidence="4 8" id="KW-0547">Nucleotide-binding</keyword>
<comment type="function">
    <text evidence="8">Part of the phosphoribosylformylglycinamidine synthase complex involved in the purines biosynthetic pathway. Catalyzes the ATP-dependent conversion of formylglycinamide ribonucleotide (FGAR) and glutamine to yield formylglycinamidine ribonucleotide (FGAM) and glutamate. The FGAM synthase complex is composed of three subunits. PurQ produces an ammonia molecule by converting glutamine to glutamate. PurL transfers the ammonia molecule to FGAR to form FGAM in an ATP-dependent manner. PurS interacts with PurQ and PurL and is thought to assist in the transfer of the ammonia molecule from PurQ to PurL.</text>
</comment>
<accession>A0A2H0A8F2</accession>